<sequence length="25" mass="2765">MKDTLFGPANTNAIGIQWISDQNET</sequence>
<protein>
    <submittedName>
        <fullName evidence="1">Uncharacterized protein</fullName>
    </submittedName>
</protein>
<dbReference type="AlphaFoldDB" id="A0A443RU85"/>
<organism evidence="1 2">
    <name type="scientific">Leptotrombidium deliense</name>
    <dbReference type="NCBI Taxonomy" id="299467"/>
    <lineage>
        <taxon>Eukaryota</taxon>
        <taxon>Metazoa</taxon>
        <taxon>Ecdysozoa</taxon>
        <taxon>Arthropoda</taxon>
        <taxon>Chelicerata</taxon>
        <taxon>Arachnida</taxon>
        <taxon>Acari</taxon>
        <taxon>Acariformes</taxon>
        <taxon>Trombidiformes</taxon>
        <taxon>Prostigmata</taxon>
        <taxon>Anystina</taxon>
        <taxon>Parasitengona</taxon>
        <taxon>Trombiculoidea</taxon>
        <taxon>Trombiculidae</taxon>
        <taxon>Leptotrombidium</taxon>
    </lineage>
</organism>
<keyword evidence="2" id="KW-1185">Reference proteome</keyword>
<comment type="caution">
    <text evidence="1">The sequence shown here is derived from an EMBL/GenBank/DDBJ whole genome shotgun (WGS) entry which is preliminary data.</text>
</comment>
<reference evidence="1 2" key="1">
    <citation type="journal article" date="2018" name="Gigascience">
        <title>Genomes of trombidid mites reveal novel predicted allergens and laterally-transferred genes associated with secondary metabolism.</title>
        <authorList>
            <person name="Dong X."/>
            <person name="Chaisiri K."/>
            <person name="Xia D."/>
            <person name="Armstrong S.D."/>
            <person name="Fang Y."/>
            <person name="Donnelly M.J."/>
            <person name="Kadowaki T."/>
            <person name="McGarry J.W."/>
            <person name="Darby A.C."/>
            <person name="Makepeace B.L."/>
        </authorList>
    </citation>
    <scope>NUCLEOTIDE SEQUENCE [LARGE SCALE GENOMIC DNA]</scope>
    <source>
        <strain evidence="1">UoL-UT</strain>
    </source>
</reference>
<evidence type="ECO:0000313" key="2">
    <source>
        <dbReference type="Proteomes" id="UP000288716"/>
    </source>
</evidence>
<name>A0A443RU85_9ACAR</name>
<dbReference type="VEuPathDB" id="VectorBase:LDEU013143"/>
<dbReference type="EMBL" id="NCKV01032772">
    <property type="protein sequence ID" value="RWS18897.1"/>
    <property type="molecule type" value="Genomic_DNA"/>
</dbReference>
<proteinExistence type="predicted"/>
<dbReference type="Proteomes" id="UP000288716">
    <property type="component" value="Unassembled WGS sequence"/>
</dbReference>
<accession>A0A443RU85</accession>
<evidence type="ECO:0000313" key="1">
    <source>
        <dbReference type="EMBL" id="RWS18897.1"/>
    </source>
</evidence>
<gene>
    <name evidence="1" type="ORF">B4U80_01617</name>
</gene>